<proteinExistence type="predicted"/>
<organism evidence="1">
    <name type="scientific">Bacillus mycoides</name>
    <dbReference type="NCBI Taxonomy" id="1405"/>
    <lineage>
        <taxon>Bacteria</taxon>
        <taxon>Bacillati</taxon>
        <taxon>Bacillota</taxon>
        <taxon>Bacilli</taxon>
        <taxon>Bacillales</taxon>
        <taxon>Bacillaceae</taxon>
        <taxon>Bacillus</taxon>
        <taxon>Bacillus cereus group</taxon>
    </lineage>
</organism>
<protein>
    <recommendedName>
        <fullName evidence="2">Cell division protein SepF</fullName>
    </recommendedName>
</protein>
<sequence>MQACTYWRGKAMPKQLTIFDVEPVVSFDFKKAHDHRLNSKLRFADVVVQIPRQDKAIDELKPTTAPDERYELFEDYTIGNWRYKRVEDKQFDWEEAEEMCKRARDEKKPIPIRLHLSLEQSFVPENIVRYL</sequence>
<name>C2Y304_BACMY</name>
<dbReference type="Proteomes" id="UP000001753">
    <property type="component" value="Chromosome"/>
</dbReference>
<accession>C2Y304</accession>
<dbReference type="AlphaFoldDB" id="C2Y304"/>
<comment type="caution">
    <text evidence="1">The sequence shown here is derived from an EMBL/GenBank/DDBJ whole genome shotgun (WGS) entry which is preliminary data.</text>
</comment>
<gene>
    <name evidence="1" type="ORF">bcere0026_53510</name>
</gene>
<evidence type="ECO:0000313" key="1">
    <source>
        <dbReference type="EMBL" id="EEL67699.1"/>
    </source>
</evidence>
<dbReference type="EMBL" id="ACMP01000159">
    <property type="protein sequence ID" value="EEL67699.1"/>
    <property type="molecule type" value="Genomic_DNA"/>
</dbReference>
<dbReference type="HOGENOM" id="CLU_151131_0_0_9"/>
<reference evidence="1" key="1">
    <citation type="journal article" date="2012" name="Genome Res.">
        <title>Genomic characterization of the Bacillus cereus sensu lato species: Backdrop to the evolution of Bacillus anthracis.</title>
        <authorList>
            <person name="Zwick M.E."/>
            <person name="Joseph S.J."/>
            <person name="Didelot X."/>
            <person name="Chen P.E."/>
            <person name="Bishop-Lilly K.A."/>
            <person name="Stewart A.C."/>
            <person name="Willner K."/>
            <person name="Nolan N."/>
            <person name="Lentz S."/>
            <person name="Thomason M.K."/>
            <person name="Sozhamannan S."/>
            <person name="Mateczun A.J."/>
            <person name="Du L."/>
            <person name="Read T.D."/>
        </authorList>
    </citation>
    <scope>NUCLEOTIDE SEQUENCE [LARGE SCALE GENOMIC DNA]</scope>
    <source>
        <strain evidence="1">AH603</strain>
    </source>
</reference>
<evidence type="ECO:0008006" key="2">
    <source>
        <dbReference type="Google" id="ProtNLM"/>
    </source>
</evidence>